<sequence>MALPKISYPTISLTVPPEKTSYTFRPMLVKEEKLLLMAKVSEDQTDMLTAIKQVVNNCSMDPTFDVDKIPLFALEYLFVRLRGFSIGDNIKVSYRDMEDQQVYDFEVDLKNVDIKYPEKQDTKIAITDKSGLVMQYPPAYIYDDKIFLKSDGDETFYRLVVRCIGQIYDTDNVYEGKDFSEDDLLEFLELMDLQSFDKVREFMSNLPSLYYKLEYKNAMGADKTIELTSLSDFFTLR</sequence>
<name>A0A6J5LE78_9CAUD</name>
<gene>
    <name evidence="1" type="ORF">UFOVP132_115</name>
</gene>
<organism evidence="1">
    <name type="scientific">uncultured Caudovirales phage</name>
    <dbReference type="NCBI Taxonomy" id="2100421"/>
    <lineage>
        <taxon>Viruses</taxon>
        <taxon>Duplodnaviria</taxon>
        <taxon>Heunggongvirae</taxon>
        <taxon>Uroviricota</taxon>
        <taxon>Caudoviricetes</taxon>
        <taxon>Peduoviridae</taxon>
        <taxon>Maltschvirus</taxon>
        <taxon>Maltschvirus maltsch</taxon>
    </lineage>
</organism>
<reference evidence="1" key="1">
    <citation type="submission" date="2020-04" db="EMBL/GenBank/DDBJ databases">
        <authorList>
            <person name="Chiriac C."/>
            <person name="Salcher M."/>
            <person name="Ghai R."/>
            <person name="Kavagutti S V."/>
        </authorList>
    </citation>
    <scope>NUCLEOTIDE SEQUENCE</scope>
</reference>
<dbReference type="InterPro" id="IPR024364">
    <property type="entry name" value="Baseplate_phage_T4-like"/>
</dbReference>
<dbReference type="EMBL" id="LR796247">
    <property type="protein sequence ID" value="CAB4131496.1"/>
    <property type="molecule type" value="Genomic_DNA"/>
</dbReference>
<protein>
    <submittedName>
        <fullName evidence="1">Baseplate hub assembly protein, bacteriophage T4-like</fullName>
    </submittedName>
</protein>
<accession>A0A6J5LE78</accession>
<proteinExistence type="predicted"/>
<evidence type="ECO:0000313" key="1">
    <source>
        <dbReference type="EMBL" id="CAB4131496.1"/>
    </source>
</evidence>
<dbReference type="Pfam" id="PF12322">
    <property type="entry name" value="T4_baseplate"/>
    <property type="match status" value="1"/>
</dbReference>